<organism evidence="2 3">
    <name type="scientific">Desulfonema ishimotonii</name>
    <dbReference type="NCBI Taxonomy" id="45657"/>
    <lineage>
        <taxon>Bacteria</taxon>
        <taxon>Pseudomonadati</taxon>
        <taxon>Thermodesulfobacteriota</taxon>
        <taxon>Desulfobacteria</taxon>
        <taxon>Desulfobacterales</taxon>
        <taxon>Desulfococcaceae</taxon>
        <taxon>Desulfonema</taxon>
    </lineage>
</organism>
<dbReference type="SUPFAM" id="SSF109709">
    <property type="entry name" value="KorB DNA-binding domain-like"/>
    <property type="match status" value="1"/>
</dbReference>
<dbReference type="GO" id="GO:0007059">
    <property type="term" value="P:chromosome segregation"/>
    <property type="evidence" value="ECO:0007669"/>
    <property type="project" value="TreeGrafter"/>
</dbReference>
<dbReference type="PANTHER" id="PTHR33375:SF1">
    <property type="entry name" value="CHROMOSOME-PARTITIONING PROTEIN PARB-RELATED"/>
    <property type="match status" value="1"/>
</dbReference>
<proteinExistence type="predicted"/>
<dbReference type="RefSeq" id="WP_124328020.1">
    <property type="nucleotide sequence ID" value="NZ_BEXT01000001.1"/>
</dbReference>
<dbReference type="OrthoDB" id="5497326at2"/>
<dbReference type="InterPro" id="IPR050336">
    <property type="entry name" value="Chromosome_partition/occlusion"/>
</dbReference>
<dbReference type="InterPro" id="IPR036086">
    <property type="entry name" value="ParB/Sulfiredoxin_sf"/>
</dbReference>
<dbReference type="Proteomes" id="UP000288096">
    <property type="component" value="Unassembled WGS sequence"/>
</dbReference>
<keyword evidence="3" id="KW-1185">Reference proteome</keyword>
<name>A0A401FUJ4_9BACT</name>
<comment type="caution">
    <text evidence="2">The sequence shown here is derived from an EMBL/GenBank/DDBJ whole genome shotgun (WGS) entry which is preliminary data.</text>
</comment>
<reference evidence="3" key="2">
    <citation type="submission" date="2019-01" db="EMBL/GenBank/DDBJ databases">
        <title>Genome sequence of Desulfonema ishimotonii strain Tokyo 01.</title>
        <authorList>
            <person name="Fukui M."/>
        </authorList>
    </citation>
    <scope>NUCLEOTIDE SEQUENCE [LARGE SCALE GENOMIC DNA]</scope>
    <source>
        <strain evidence="3">Tokyo 01</strain>
    </source>
</reference>
<sequence>MNCKIKQIPLSRIRMEEDHYRITTEADLRPLSASVAAVGLIAPPLLAETGDEFQIISGFRRVAACHGLEWTEIEAKVFGPDISEADCVRLAVSDNALQRQLNLIEMSRAFQLLRPLCRDMKALAASAADLGLPSNHGMIRKVLPLCRLPLPVQEGILAETLPLPIALDLGNLPPEEMLAFADIFNTLRLSLNKQREVLSLVREIAARDDLAVADVLKSDAVKEILEHPDYDRNRKARLLRISLRQRRFPNLAHAEQILEEQVRQLKLGNGVRLIPPKDFEGRAYSFHLEFKTPDDLNARRSTLDRVSASPVLRQILDGYSFD</sequence>
<evidence type="ECO:0000313" key="2">
    <source>
        <dbReference type="EMBL" id="GBC60625.1"/>
    </source>
</evidence>
<protein>
    <recommendedName>
        <fullName evidence="1">ParB-like N-terminal domain-containing protein</fullName>
    </recommendedName>
</protein>
<evidence type="ECO:0000259" key="1">
    <source>
        <dbReference type="SMART" id="SM00470"/>
    </source>
</evidence>
<evidence type="ECO:0000313" key="3">
    <source>
        <dbReference type="Proteomes" id="UP000288096"/>
    </source>
</evidence>
<dbReference type="InterPro" id="IPR003115">
    <property type="entry name" value="ParB_N"/>
</dbReference>
<dbReference type="SMART" id="SM00470">
    <property type="entry name" value="ParB"/>
    <property type="match status" value="1"/>
</dbReference>
<dbReference type="EMBL" id="BEXT01000001">
    <property type="protein sequence ID" value="GBC60625.1"/>
    <property type="molecule type" value="Genomic_DNA"/>
</dbReference>
<dbReference type="SUPFAM" id="SSF110849">
    <property type="entry name" value="ParB/Sulfiredoxin"/>
    <property type="match status" value="1"/>
</dbReference>
<dbReference type="Pfam" id="PF02195">
    <property type="entry name" value="ParB_N"/>
    <property type="match status" value="1"/>
</dbReference>
<dbReference type="PANTHER" id="PTHR33375">
    <property type="entry name" value="CHROMOSOME-PARTITIONING PROTEIN PARB-RELATED"/>
    <property type="match status" value="1"/>
</dbReference>
<reference evidence="3" key="1">
    <citation type="submission" date="2017-11" db="EMBL/GenBank/DDBJ databases">
        <authorList>
            <person name="Watanabe M."/>
            <person name="Kojima H."/>
        </authorList>
    </citation>
    <scope>NUCLEOTIDE SEQUENCE [LARGE SCALE GENOMIC DNA]</scope>
    <source>
        <strain evidence="3">Tokyo 01</strain>
    </source>
</reference>
<feature type="domain" description="ParB-like N-terminal" evidence="1">
    <location>
        <begin position="6"/>
        <end position="96"/>
    </location>
</feature>
<dbReference type="AlphaFoldDB" id="A0A401FUJ4"/>
<dbReference type="GO" id="GO:0005694">
    <property type="term" value="C:chromosome"/>
    <property type="evidence" value="ECO:0007669"/>
    <property type="project" value="TreeGrafter"/>
</dbReference>
<accession>A0A401FUJ4</accession>
<dbReference type="Gene3D" id="3.90.1530.30">
    <property type="match status" value="1"/>
</dbReference>
<gene>
    <name evidence="2" type="ORF">DENIS_1582</name>
</gene>